<comment type="function">
    <text evidence="1">Catalyzes the phosphorylation of riboflavin (vitamin B2) to form flavin mononucleotide (FMN) coenzyme.</text>
</comment>
<dbReference type="SUPFAM" id="SSF82114">
    <property type="entry name" value="Riboflavin kinase-like"/>
    <property type="match status" value="1"/>
</dbReference>
<protein>
    <recommendedName>
        <fullName evidence="5">Riboflavin kinase</fullName>
        <ecNumber evidence="4">2.7.1.26</ecNumber>
    </recommendedName>
    <alternativeName>
        <fullName evidence="11">Flavin mononucleotide kinase 1</fullName>
    </alternativeName>
</protein>
<dbReference type="PANTHER" id="PTHR22749">
    <property type="entry name" value="RIBOFLAVIN KINASE/FMN ADENYLYLTRANSFERASE"/>
    <property type="match status" value="1"/>
</dbReference>
<comment type="similarity">
    <text evidence="3">Belongs to the flavokinase family.</text>
</comment>
<dbReference type="KEGG" id="spao:SPAR_D04340"/>
<organism evidence="14">
    <name type="scientific">Saccharomyces paradoxus</name>
    <name type="common">Yeast</name>
    <name type="synonym">Saccharomyces douglasii</name>
    <dbReference type="NCBI Taxonomy" id="27291"/>
    <lineage>
        <taxon>Eukaryota</taxon>
        <taxon>Fungi</taxon>
        <taxon>Dikarya</taxon>
        <taxon>Ascomycota</taxon>
        <taxon>Saccharomycotina</taxon>
        <taxon>Saccharomycetes</taxon>
        <taxon>Saccharomycetales</taxon>
        <taxon>Saccharomycetaceae</taxon>
        <taxon>Saccharomyces</taxon>
    </lineage>
</organism>
<evidence type="ECO:0000256" key="1">
    <source>
        <dbReference type="ARBA" id="ARBA00003572"/>
    </source>
</evidence>
<evidence type="ECO:0000313" key="14">
    <source>
        <dbReference type="RefSeq" id="XP_033765467.1"/>
    </source>
</evidence>
<keyword evidence="12" id="KW-1133">Transmembrane helix</keyword>
<dbReference type="GO" id="GO:0009231">
    <property type="term" value="P:riboflavin biosynthetic process"/>
    <property type="evidence" value="ECO:0007669"/>
    <property type="project" value="InterPro"/>
</dbReference>
<keyword evidence="14" id="KW-0418">Kinase</keyword>
<dbReference type="GO" id="GO:0008531">
    <property type="term" value="F:riboflavin kinase activity"/>
    <property type="evidence" value="ECO:0007669"/>
    <property type="project" value="UniProtKB-EC"/>
</dbReference>
<evidence type="ECO:0000259" key="13">
    <source>
        <dbReference type="SMART" id="SM00904"/>
    </source>
</evidence>
<keyword evidence="12" id="KW-0472">Membrane</keyword>
<dbReference type="InterPro" id="IPR023465">
    <property type="entry name" value="Riboflavin_kinase_dom_sf"/>
</dbReference>
<comment type="pathway">
    <text evidence="2">Cofactor biosynthesis; FMN biosynthesis; FMN from riboflavin (ATP route): step 1/1.</text>
</comment>
<dbReference type="GO" id="GO:0005524">
    <property type="term" value="F:ATP binding"/>
    <property type="evidence" value="ECO:0007669"/>
    <property type="project" value="UniProtKB-KW"/>
</dbReference>
<accession>A0A8B8UNX3</accession>
<reference evidence="14" key="4">
    <citation type="submission" date="2025-08" db="UniProtKB">
        <authorList>
            <consortium name="RefSeq"/>
        </authorList>
    </citation>
    <scope>IDENTIFICATION</scope>
    <source>
        <strain evidence="14">CBS432</strain>
    </source>
</reference>
<evidence type="ECO:0000256" key="8">
    <source>
        <dbReference type="ARBA" id="ARBA00022679"/>
    </source>
</evidence>
<dbReference type="FunFam" id="2.40.30.30:FF:000007">
    <property type="entry name" value="Riboflavin kinase"/>
    <property type="match status" value="1"/>
</dbReference>
<reference evidence="14" key="2">
    <citation type="submission" date="2020-01" db="EMBL/GenBank/DDBJ databases">
        <title>Population-level Yeast Reference Genomes.</title>
        <authorList>
            <person name="Yue J.-X."/>
        </authorList>
    </citation>
    <scope>NUCLEOTIDE SEQUENCE</scope>
    <source>
        <strain evidence="14">CBS432</strain>
    </source>
</reference>
<dbReference type="GO" id="GO:0009398">
    <property type="term" value="P:FMN biosynthetic process"/>
    <property type="evidence" value="ECO:0007669"/>
    <property type="project" value="UniProtKB-UniPathway"/>
</dbReference>
<keyword evidence="6" id="KW-0285">Flavoprotein</keyword>
<evidence type="ECO:0000256" key="11">
    <source>
        <dbReference type="ARBA" id="ARBA00029960"/>
    </source>
</evidence>
<dbReference type="AlphaFoldDB" id="A0A8B8UNX3"/>
<dbReference type="Gene3D" id="2.40.30.30">
    <property type="entry name" value="Riboflavin kinase-like"/>
    <property type="match status" value="1"/>
</dbReference>
<dbReference type="InterPro" id="IPR015865">
    <property type="entry name" value="Riboflavin_kinase_bac/euk"/>
</dbReference>
<dbReference type="UniPathway" id="UPA00276">
    <property type="reaction ID" value="UER00406"/>
</dbReference>
<keyword evidence="9" id="KW-0547">Nucleotide-binding</keyword>
<dbReference type="Pfam" id="PF01687">
    <property type="entry name" value="Flavokinase"/>
    <property type="match status" value="1"/>
</dbReference>
<evidence type="ECO:0000256" key="5">
    <source>
        <dbReference type="ARBA" id="ARBA00017394"/>
    </source>
</evidence>
<dbReference type="OrthoDB" id="276388at2759"/>
<evidence type="ECO:0000256" key="3">
    <source>
        <dbReference type="ARBA" id="ARBA00010108"/>
    </source>
</evidence>
<keyword evidence="8" id="KW-0808">Transferase</keyword>
<proteinExistence type="inferred from homology"/>
<feature type="transmembrane region" description="Helical" evidence="12">
    <location>
        <begin position="31"/>
        <end position="50"/>
    </location>
</feature>
<reference evidence="14" key="1">
    <citation type="journal article" date="2017" name="Nat. Genet.">
        <title>Contrasting evolutionary genome dynamics between domesticated and wild yeasts.</title>
        <authorList>
            <person name="Yue J.X."/>
            <person name="Li J."/>
            <person name="Aigrain L."/>
            <person name="Hallin J."/>
            <person name="Persson K."/>
            <person name="Oliver K."/>
            <person name="Bergstrom A."/>
            <person name="Coupland P."/>
            <person name="Warringer J."/>
            <person name="Lagomarsino M.C."/>
            <person name="Fischer G."/>
            <person name="Durbin R."/>
            <person name="Liti G."/>
        </authorList>
    </citation>
    <scope>NUCLEOTIDE SEQUENCE</scope>
    <source>
        <strain evidence="14">CBS432</strain>
    </source>
</reference>
<gene>
    <name evidence="14" type="primary">FMN1</name>
    <name evidence="14" type="ORF">SPAR_D04340</name>
</gene>
<dbReference type="InterPro" id="IPR023468">
    <property type="entry name" value="Riboflavin_kinase"/>
</dbReference>
<reference evidence="14" key="3">
    <citation type="submission" date="2025-07" db="EMBL/GenBank/DDBJ databases">
        <authorList>
            <consortium name="NCBI Genome Project"/>
        </authorList>
    </citation>
    <scope>NUCLEOTIDE SEQUENCE</scope>
    <source>
        <strain evidence="14">CBS432</strain>
    </source>
</reference>
<evidence type="ECO:0000256" key="10">
    <source>
        <dbReference type="ARBA" id="ARBA00022840"/>
    </source>
</evidence>
<evidence type="ECO:0000256" key="2">
    <source>
        <dbReference type="ARBA" id="ARBA00005201"/>
    </source>
</evidence>
<sequence>MLILAVQALWLRKWRFDPVKRSQTRVVKVSMFTWAVYVSLLLVLAGTFLMRRNTNTDIIDSFKREVDLPIPAQPSPPFPLVTEYCDIVCGFGRGSAELGIPTANVPIEQLPKDINDLDLGVYFGFAHIKAIDGREPSVETRRDGRTVIYNYGRYLSEANGDLFVLPMVLSVGKNPFYGNDFKTMELHVIHDFKNDFYGAKVKFNILGHIRPELNYTTKEALIEDINIDIRTAQAVLATPPYQAFERQL</sequence>
<evidence type="ECO:0000256" key="12">
    <source>
        <dbReference type="SAM" id="Phobius"/>
    </source>
</evidence>
<keyword evidence="7" id="KW-0288">FMN</keyword>
<keyword evidence="10" id="KW-0067">ATP-binding</keyword>
<dbReference type="RefSeq" id="XP_033765467.1">
    <property type="nucleotide sequence ID" value="XM_033909576.1"/>
</dbReference>
<dbReference type="SMART" id="SM00904">
    <property type="entry name" value="Flavokinase"/>
    <property type="match status" value="1"/>
</dbReference>
<dbReference type="VEuPathDB" id="FungiDB:SPAR_D04340"/>
<evidence type="ECO:0000256" key="7">
    <source>
        <dbReference type="ARBA" id="ARBA00022643"/>
    </source>
</evidence>
<evidence type="ECO:0000256" key="9">
    <source>
        <dbReference type="ARBA" id="ARBA00022741"/>
    </source>
</evidence>
<dbReference type="GeneID" id="54629681"/>
<dbReference type="GO" id="GO:0005739">
    <property type="term" value="C:mitochondrion"/>
    <property type="evidence" value="ECO:0007669"/>
    <property type="project" value="TreeGrafter"/>
</dbReference>
<dbReference type="PANTHER" id="PTHR22749:SF6">
    <property type="entry name" value="RIBOFLAVIN KINASE"/>
    <property type="match status" value="1"/>
</dbReference>
<dbReference type="EC" id="2.7.1.26" evidence="4"/>
<evidence type="ECO:0000256" key="6">
    <source>
        <dbReference type="ARBA" id="ARBA00022630"/>
    </source>
</evidence>
<feature type="domain" description="Riboflavin kinase" evidence="13">
    <location>
        <begin position="80"/>
        <end position="237"/>
    </location>
</feature>
<evidence type="ECO:0000256" key="4">
    <source>
        <dbReference type="ARBA" id="ARBA00012105"/>
    </source>
</evidence>
<keyword evidence="12" id="KW-0812">Transmembrane</keyword>
<name>A0A8B8UNX3_SACPA</name>